<comment type="caution">
    <text evidence="1">The sequence shown here is derived from an EMBL/GenBank/DDBJ whole genome shotgun (WGS) entry which is preliminary data.</text>
</comment>
<accession>A0ABD0K7K7</accession>
<feature type="non-terminal residue" evidence="1">
    <location>
        <position position="1"/>
    </location>
</feature>
<sequence>DIKRNQIEYILKYGVDATSDSFEFKISDKETDMILSPNLPELVSFGRLVGNGRYLSQRIKAKVTWAALARLCRVMMFGHLVLSTKDSVFASKQGHTG</sequence>
<reference evidence="1 2" key="1">
    <citation type="journal article" date="2023" name="Sci. Data">
        <title>Genome assembly of the Korean intertidal mud-creeper Batillaria attramentaria.</title>
        <authorList>
            <person name="Patra A.K."/>
            <person name="Ho P.T."/>
            <person name="Jun S."/>
            <person name="Lee S.J."/>
            <person name="Kim Y."/>
            <person name="Won Y.J."/>
        </authorList>
    </citation>
    <scope>NUCLEOTIDE SEQUENCE [LARGE SCALE GENOMIC DNA]</scope>
    <source>
        <strain evidence="1">Wonlab-2016</strain>
    </source>
</reference>
<organism evidence="1 2">
    <name type="scientific">Batillaria attramentaria</name>
    <dbReference type="NCBI Taxonomy" id="370345"/>
    <lineage>
        <taxon>Eukaryota</taxon>
        <taxon>Metazoa</taxon>
        <taxon>Spiralia</taxon>
        <taxon>Lophotrochozoa</taxon>
        <taxon>Mollusca</taxon>
        <taxon>Gastropoda</taxon>
        <taxon>Caenogastropoda</taxon>
        <taxon>Sorbeoconcha</taxon>
        <taxon>Cerithioidea</taxon>
        <taxon>Batillariidae</taxon>
        <taxon>Batillaria</taxon>
    </lineage>
</organism>
<protein>
    <submittedName>
        <fullName evidence="1">Uncharacterized protein</fullName>
    </submittedName>
</protein>
<keyword evidence="2" id="KW-1185">Reference proteome</keyword>
<feature type="non-terminal residue" evidence="1">
    <location>
        <position position="97"/>
    </location>
</feature>
<dbReference type="EMBL" id="JACVVK020000236">
    <property type="protein sequence ID" value="KAK7482896.1"/>
    <property type="molecule type" value="Genomic_DNA"/>
</dbReference>
<dbReference type="AlphaFoldDB" id="A0ABD0K7K7"/>
<dbReference type="Proteomes" id="UP001519460">
    <property type="component" value="Unassembled WGS sequence"/>
</dbReference>
<name>A0ABD0K7K7_9CAEN</name>
<proteinExistence type="predicted"/>
<gene>
    <name evidence="1" type="ORF">BaRGS_00025796</name>
</gene>
<evidence type="ECO:0000313" key="1">
    <source>
        <dbReference type="EMBL" id="KAK7482896.1"/>
    </source>
</evidence>
<evidence type="ECO:0000313" key="2">
    <source>
        <dbReference type="Proteomes" id="UP001519460"/>
    </source>
</evidence>